<evidence type="ECO:0000259" key="1">
    <source>
        <dbReference type="PROSITE" id="PS51286"/>
    </source>
</evidence>
<comment type="caution">
    <text evidence="2">The sequence shown here is derived from an EMBL/GenBank/DDBJ whole genome shotgun (WGS) entry which is preliminary data.</text>
</comment>
<accession>A0AAD8LKI3</accession>
<reference evidence="2" key="1">
    <citation type="submission" date="2023-08" db="EMBL/GenBank/DDBJ databases">
        <title>Draft sequence of the Babesia gibsoni genome.</title>
        <authorList>
            <person name="Yamagishi J.Y."/>
            <person name="Xuan X.X."/>
        </authorList>
    </citation>
    <scope>NUCLEOTIDE SEQUENCE</scope>
    <source>
        <strain evidence="2">Azabu</strain>
    </source>
</reference>
<dbReference type="Proteomes" id="UP001230268">
    <property type="component" value="Unassembled WGS sequence"/>
</dbReference>
<dbReference type="PROSITE" id="PS51286">
    <property type="entry name" value="RAP"/>
    <property type="match status" value="1"/>
</dbReference>
<evidence type="ECO:0000313" key="2">
    <source>
        <dbReference type="EMBL" id="KAK1442509.1"/>
    </source>
</evidence>
<protein>
    <recommendedName>
        <fullName evidence="1">RAP domain-containing protein</fullName>
    </recommendedName>
</protein>
<sequence length="648" mass="76083">MAFIFSLERQLQKLFMAKSGTARCVTSRLSYWPKLPLTTYTRNYSTSLSNDDGTLDEKHEEAGYIHLTQPIRAVKATRSHSLVDITDESVDVSSSVLTPQEFLQAKQRYIITQEDYDNLKPHEVRKIIKATMKQEDLEKKFGKKLAKKIIKRRELDEHSKVNFNPREKVAETKIKELSADDIDIENRPRVEKFHFINKSIYDMTEDEFYGSFFRDRERRFDGMGTKLAELEGRILKHKRQDDLSTRTRISPREYWIKPAYVSPTVKEVASLNSMDLKFVMMNEARKAIATQETDLGLWDAFLIRVREISSRVCVRTLLRFLQIVSKVQIKPNDHVKALVDHIHSRSAEFKPKHYVFLFQALSRLRLRDQRLYDDIYEMILCWAVLRNNFIIKASNAISKLGVADSLLVQPLKQVIANRIDTFTATDCVRTKAITVLELFTDDMIVSFLNKCEYHRQHFRHYSRHLEIIELYLRLIKTEVYDKLEDATKQFLIDARKNTLSKKIPKHYNDARYEERNVELDGVEEMVTREETSFGSPSGCYAPPIFHCQYHEDISKTLDVMGIHHRNFMKAGAFTLDIYEPRSNTVIEINTEYQYYNGTTRLTAMARRRHEIISAMGFRLLHIPYRWWRQLEGHDAKVEALHKLLAFTN</sequence>
<feature type="domain" description="RAP" evidence="1">
    <location>
        <begin position="584"/>
        <end position="642"/>
    </location>
</feature>
<organism evidence="2 3">
    <name type="scientific">Babesia gibsoni</name>
    <dbReference type="NCBI Taxonomy" id="33632"/>
    <lineage>
        <taxon>Eukaryota</taxon>
        <taxon>Sar</taxon>
        <taxon>Alveolata</taxon>
        <taxon>Apicomplexa</taxon>
        <taxon>Aconoidasida</taxon>
        <taxon>Piroplasmida</taxon>
        <taxon>Babesiidae</taxon>
        <taxon>Babesia</taxon>
    </lineage>
</organism>
<dbReference type="Gene3D" id="3.40.960.10">
    <property type="entry name" value="VSR Endonuclease"/>
    <property type="match status" value="1"/>
</dbReference>
<evidence type="ECO:0000313" key="3">
    <source>
        <dbReference type="Proteomes" id="UP001230268"/>
    </source>
</evidence>
<keyword evidence="3" id="KW-1185">Reference proteome</keyword>
<proteinExistence type="predicted"/>
<dbReference type="InterPro" id="IPR013584">
    <property type="entry name" value="RAP"/>
</dbReference>
<dbReference type="Pfam" id="PF08373">
    <property type="entry name" value="RAP"/>
    <property type="match status" value="1"/>
</dbReference>
<gene>
    <name evidence="2" type="ORF">BgAZ_300270</name>
</gene>
<dbReference type="SMART" id="SM00952">
    <property type="entry name" value="RAP"/>
    <property type="match status" value="1"/>
</dbReference>
<name>A0AAD8LKI3_BABGI</name>
<dbReference type="EMBL" id="JAVEPI010000003">
    <property type="protein sequence ID" value="KAK1442509.1"/>
    <property type="molecule type" value="Genomic_DNA"/>
</dbReference>
<dbReference type="AlphaFoldDB" id="A0AAD8LKI3"/>